<protein>
    <submittedName>
        <fullName evidence="1">Nucleobase-ascorbate transporter 4-like</fullName>
    </submittedName>
</protein>
<reference evidence="1" key="1">
    <citation type="journal article" date="2019" name="Sci. Rep.">
        <title>Draft genome of Tanacetum cinerariifolium, the natural source of mosquito coil.</title>
        <authorList>
            <person name="Yamashiro T."/>
            <person name="Shiraishi A."/>
            <person name="Satake H."/>
            <person name="Nakayama K."/>
        </authorList>
    </citation>
    <scope>NUCLEOTIDE SEQUENCE</scope>
</reference>
<dbReference type="AlphaFoldDB" id="A0A6L2JPK1"/>
<gene>
    <name evidence="1" type="ORF">Tci_010989</name>
</gene>
<comment type="caution">
    <text evidence="1">The sequence shown here is derived from an EMBL/GenBank/DDBJ whole genome shotgun (WGS) entry which is preliminary data.</text>
</comment>
<proteinExistence type="predicted"/>
<organism evidence="1">
    <name type="scientific">Tanacetum cinerariifolium</name>
    <name type="common">Dalmatian daisy</name>
    <name type="synonym">Chrysanthemum cinerariifolium</name>
    <dbReference type="NCBI Taxonomy" id="118510"/>
    <lineage>
        <taxon>Eukaryota</taxon>
        <taxon>Viridiplantae</taxon>
        <taxon>Streptophyta</taxon>
        <taxon>Embryophyta</taxon>
        <taxon>Tracheophyta</taxon>
        <taxon>Spermatophyta</taxon>
        <taxon>Magnoliopsida</taxon>
        <taxon>eudicotyledons</taxon>
        <taxon>Gunneridae</taxon>
        <taxon>Pentapetalae</taxon>
        <taxon>asterids</taxon>
        <taxon>campanulids</taxon>
        <taxon>Asterales</taxon>
        <taxon>Asteraceae</taxon>
        <taxon>Asteroideae</taxon>
        <taxon>Anthemideae</taxon>
        <taxon>Anthemidinae</taxon>
        <taxon>Tanacetum</taxon>
    </lineage>
</organism>
<evidence type="ECO:0000313" key="1">
    <source>
        <dbReference type="EMBL" id="GEU39011.1"/>
    </source>
</evidence>
<name>A0A6L2JPK1_TANCI</name>
<dbReference type="EMBL" id="BKCJ010001122">
    <property type="protein sequence ID" value="GEU39011.1"/>
    <property type="molecule type" value="Genomic_DNA"/>
</dbReference>
<accession>A0A6L2JPK1</accession>
<sequence>MLVIFTSLATAAGIVSMFLDRTLGYGDKDIRIDGGRQWWGKLSALKEMLEVLNSTCFLMDFLKYILSKIASAP</sequence>